<dbReference type="InterPro" id="IPR052523">
    <property type="entry name" value="Trichothecene_AcTrans"/>
</dbReference>
<name>A0A5C3KPX6_COPMA</name>
<dbReference type="AlphaFoldDB" id="A0A5C3KPX6"/>
<dbReference type="PROSITE" id="PS51186">
    <property type="entry name" value="GNAT"/>
    <property type="match status" value="1"/>
</dbReference>
<dbReference type="STRING" id="230819.A0A5C3KPX6"/>
<dbReference type="PANTHER" id="PTHR42791">
    <property type="entry name" value="GNAT FAMILY ACETYLTRANSFERASE"/>
    <property type="match status" value="1"/>
</dbReference>
<dbReference type="SUPFAM" id="SSF55729">
    <property type="entry name" value="Acyl-CoA N-acyltransferases (Nat)"/>
    <property type="match status" value="1"/>
</dbReference>
<sequence length="222" mass="24286">MSSLTVTPKYIPHPTEPEIVQATKVLQAAFEGDPFNMLLTDGDPSLIYDQLYASVASTAVGGQLHVISVGPEASDIVGVACWFPPGTSLNSTPEQRAAGWDKFIAASPESLQKWWISYFVPTMTKLSNDTLGEGFALNAWQLHLFGVLPAYQGKGNGKALFKFAEKEAFKTNSTIIVETTTDVDVIIYTKLGLKIRDEITILNQDRKSRMVLMTKTPEGSRA</sequence>
<dbReference type="EMBL" id="ML210242">
    <property type="protein sequence ID" value="TFK22366.1"/>
    <property type="molecule type" value="Genomic_DNA"/>
</dbReference>
<accession>A0A5C3KPX6</accession>
<dbReference type="CDD" id="cd04301">
    <property type="entry name" value="NAT_SF"/>
    <property type="match status" value="1"/>
</dbReference>
<dbReference type="GO" id="GO:0016747">
    <property type="term" value="F:acyltransferase activity, transferring groups other than amino-acyl groups"/>
    <property type="evidence" value="ECO:0007669"/>
    <property type="project" value="InterPro"/>
</dbReference>
<feature type="domain" description="N-acetyltransferase" evidence="1">
    <location>
        <begin position="77"/>
        <end position="218"/>
    </location>
</feature>
<organism evidence="2 3">
    <name type="scientific">Coprinopsis marcescibilis</name>
    <name type="common">Agaric fungus</name>
    <name type="synonym">Psathyrella marcescibilis</name>
    <dbReference type="NCBI Taxonomy" id="230819"/>
    <lineage>
        <taxon>Eukaryota</taxon>
        <taxon>Fungi</taxon>
        <taxon>Dikarya</taxon>
        <taxon>Basidiomycota</taxon>
        <taxon>Agaricomycotina</taxon>
        <taxon>Agaricomycetes</taxon>
        <taxon>Agaricomycetidae</taxon>
        <taxon>Agaricales</taxon>
        <taxon>Agaricineae</taxon>
        <taxon>Psathyrellaceae</taxon>
        <taxon>Coprinopsis</taxon>
    </lineage>
</organism>
<dbReference type="Pfam" id="PF00583">
    <property type="entry name" value="Acetyltransf_1"/>
    <property type="match status" value="1"/>
</dbReference>
<keyword evidence="3" id="KW-1185">Reference proteome</keyword>
<evidence type="ECO:0000313" key="3">
    <source>
        <dbReference type="Proteomes" id="UP000307440"/>
    </source>
</evidence>
<dbReference type="Proteomes" id="UP000307440">
    <property type="component" value="Unassembled WGS sequence"/>
</dbReference>
<dbReference type="InterPro" id="IPR000182">
    <property type="entry name" value="GNAT_dom"/>
</dbReference>
<proteinExistence type="predicted"/>
<evidence type="ECO:0000259" key="1">
    <source>
        <dbReference type="PROSITE" id="PS51186"/>
    </source>
</evidence>
<dbReference type="Gene3D" id="3.40.630.30">
    <property type="match status" value="1"/>
</dbReference>
<dbReference type="OrthoDB" id="4738875at2759"/>
<evidence type="ECO:0000313" key="2">
    <source>
        <dbReference type="EMBL" id="TFK22366.1"/>
    </source>
</evidence>
<dbReference type="PANTHER" id="PTHR42791:SF1">
    <property type="entry name" value="N-ACETYLTRANSFERASE DOMAIN-CONTAINING PROTEIN"/>
    <property type="match status" value="1"/>
</dbReference>
<protein>
    <recommendedName>
        <fullName evidence="1">N-acetyltransferase domain-containing protein</fullName>
    </recommendedName>
</protein>
<reference evidence="2 3" key="1">
    <citation type="journal article" date="2019" name="Nat. Ecol. Evol.">
        <title>Megaphylogeny resolves global patterns of mushroom evolution.</title>
        <authorList>
            <person name="Varga T."/>
            <person name="Krizsan K."/>
            <person name="Foldi C."/>
            <person name="Dima B."/>
            <person name="Sanchez-Garcia M."/>
            <person name="Sanchez-Ramirez S."/>
            <person name="Szollosi G.J."/>
            <person name="Szarkandi J.G."/>
            <person name="Papp V."/>
            <person name="Albert L."/>
            <person name="Andreopoulos W."/>
            <person name="Angelini C."/>
            <person name="Antonin V."/>
            <person name="Barry K.W."/>
            <person name="Bougher N.L."/>
            <person name="Buchanan P."/>
            <person name="Buyck B."/>
            <person name="Bense V."/>
            <person name="Catcheside P."/>
            <person name="Chovatia M."/>
            <person name="Cooper J."/>
            <person name="Damon W."/>
            <person name="Desjardin D."/>
            <person name="Finy P."/>
            <person name="Geml J."/>
            <person name="Haridas S."/>
            <person name="Hughes K."/>
            <person name="Justo A."/>
            <person name="Karasinski D."/>
            <person name="Kautmanova I."/>
            <person name="Kiss B."/>
            <person name="Kocsube S."/>
            <person name="Kotiranta H."/>
            <person name="LaButti K.M."/>
            <person name="Lechner B.E."/>
            <person name="Liimatainen K."/>
            <person name="Lipzen A."/>
            <person name="Lukacs Z."/>
            <person name="Mihaltcheva S."/>
            <person name="Morgado L.N."/>
            <person name="Niskanen T."/>
            <person name="Noordeloos M.E."/>
            <person name="Ohm R.A."/>
            <person name="Ortiz-Santana B."/>
            <person name="Ovrebo C."/>
            <person name="Racz N."/>
            <person name="Riley R."/>
            <person name="Savchenko A."/>
            <person name="Shiryaev A."/>
            <person name="Soop K."/>
            <person name="Spirin V."/>
            <person name="Szebenyi C."/>
            <person name="Tomsovsky M."/>
            <person name="Tulloss R.E."/>
            <person name="Uehling J."/>
            <person name="Grigoriev I.V."/>
            <person name="Vagvolgyi C."/>
            <person name="Papp T."/>
            <person name="Martin F.M."/>
            <person name="Miettinen O."/>
            <person name="Hibbett D.S."/>
            <person name="Nagy L.G."/>
        </authorList>
    </citation>
    <scope>NUCLEOTIDE SEQUENCE [LARGE SCALE GENOMIC DNA]</scope>
    <source>
        <strain evidence="2 3">CBS 121175</strain>
    </source>
</reference>
<gene>
    <name evidence="2" type="ORF">FA15DRAFT_596194</name>
</gene>
<dbReference type="InterPro" id="IPR016181">
    <property type="entry name" value="Acyl_CoA_acyltransferase"/>
</dbReference>